<evidence type="ECO:0000313" key="2">
    <source>
        <dbReference type="Proteomes" id="UP001286313"/>
    </source>
</evidence>
<dbReference type="Proteomes" id="UP001286313">
    <property type="component" value="Unassembled WGS sequence"/>
</dbReference>
<evidence type="ECO:0000313" key="1">
    <source>
        <dbReference type="EMBL" id="KAK3866797.1"/>
    </source>
</evidence>
<sequence>MWLRQGQGGASHLFGPGLARSRCVIGSSHSSKKPVQELGLPTQIQRNDVTPDYIPRFGIDNGHSKGVGR</sequence>
<organism evidence="1 2">
    <name type="scientific">Petrolisthes cinctipes</name>
    <name type="common">Flat porcelain crab</name>
    <dbReference type="NCBI Taxonomy" id="88211"/>
    <lineage>
        <taxon>Eukaryota</taxon>
        <taxon>Metazoa</taxon>
        <taxon>Ecdysozoa</taxon>
        <taxon>Arthropoda</taxon>
        <taxon>Crustacea</taxon>
        <taxon>Multicrustacea</taxon>
        <taxon>Malacostraca</taxon>
        <taxon>Eumalacostraca</taxon>
        <taxon>Eucarida</taxon>
        <taxon>Decapoda</taxon>
        <taxon>Pleocyemata</taxon>
        <taxon>Anomura</taxon>
        <taxon>Galatheoidea</taxon>
        <taxon>Porcellanidae</taxon>
        <taxon>Petrolisthes</taxon>
    </lineage>
</organism>
<protein>
    <submittedName>
        <fullName evidence="1">Uncharacterized protein</fullName>
    </submittedName>
</protein>
<proteinExistence type="predicted"/>
<name>A0AAE1K8E6_PETCI</name>
<gene>
    <name evidence="1" type="ORF">Pcinc_027692</name>
</gene>
<reference evidence="1" key="1">
    <citation type="submission" date="2023-10" db="EMBL/GenBank/DDBJ databases">
        <title>Genome assemblies of two species of porcelain crab, Petrolisthes cinctipes and Petrolisthes manimaculis (Anomura: Porcellanidae).</title>
        <authorList>
            <person name="Angst P."/>
        </authorList>
    </citation>
    <scope>NUCLEOTIDE SEQUENCE</scope>
    <source>
        <strain evidence="1">PB745_01</strain>
        <tissue evidence="1">Gill</tissue>
    </source>
</reference>
<dbReference type="EMBL" id="JAWQEG010003337">
    <property type="protein sequence ID" value="KAK3866797.1"/>
    <property type="molecule type" value="Genomic_DNA"/>
</dbReference>
<dbReference type="AlphaFoldDB" id="A0AAE1K8E6"/>
<accession>A0AAE1K8E6</accession>
<comment type="caution">
    <text evidence="1">The sequence shown here is derived from an EMBL/GenBank/DDBJ whole genome shotgun (WGS) entry which is preliminary data.</text>
</comment>
<keyword evidence="2" id="KW-1185">Reference proteome</keyword>